<feature type="compositionally biased region" description="Acidic residues" evidence="1">
    <location>
        <begin position="70"/>
        <end position="89"/>
    </location>
</feature>
<dbReference type="Proteomes" id="UP000801492">
    <property type="component" value="Unassembled WGS sequence"/>
</dbReference>
<accession>A0A8K0CUU0</accession>
<evidence type="ECO:0000313" key="3">
    <source>
        <dbReference type="Proteomes" id="UP000801492"/>
    </source>
</evidence>
<evidence type="ECO:0000256" key="1">
    <source>
        <dbReference type="SAM" id="MobiDB-lite"/>
    </source>
</evidence>
<comment type="caution">
    <text evidence="2">The sequence shown here is derived from an EMBL/GenBank/DDBJ whole genome shotgun (WGS) entry which is preliminary data.</text>
</comment>
<keyword evidence="3" id="KW-1185">Reference proteome</keyword>
<protein>
    <submittedName>
        <fullName evidence="2">Uncharacterized protein</fullName>
    </submittedName>
</protein>
<feature type="region of interest" description="Disordered" evidence="1">
    <location>
        <begin position="69"/>
        <end position="89"/>
    </location>
</feature>
<dbReference type="AlphaFoldDB" id="A0A8K0CUU0"/>
<evidence type="ECO:0000313" key="2">
    <source>
        <dbReference type="EMBL" id="KAF2890797.1"/>
    </source>
</evidence>
<organism evidence="2 3">
    <name type="scientific">Ignelater luminosus</name>
    <name type="common">Cucubano</name>
    <name type="synonym">Pyrophorus luminosus</name>
    <dbReference type="NCBI Taxonomy" id="2038154"/>
    <lineage>
        <taxon>Eukaryota</taxon>
        <taxon>Metazoa</taxon>
        <taxon>Ecdysozoa</taxon>
        <taxon>Arthropoda</taxon>
        <taxon>Hexapoda</taxon>
        <taxon>Insecta</taxon>
        <taxon>Pterygota</taxon>
        <taxon>Neoptera</taxon>
        <taxon>Endopterygota</taxon>
        <taxon>Coleoptera</taxon>
        <taxon>Polyphaga</taxon>
        <taxon>Elateriformia</taxon>
        <taxon>Elateroidea</taxon>
        <taxon>Elateridae</taxon>
        <taxon>Agrypninae</taxon>
        <taxon>Pyrophorini</taxon>
        <taxon>Ignelater</taxon>
    </lineage>
</organism>
<proteinExistence type="predicted"/>
<reference evidence="2" key="1">
    <citation type="submission" date="2019-08" db="EMBL/GenBank/DDBJ databases">
        <title>The genome of the North American firefly Photinus pyralis.</title>
        <authorList>
            <consortium name="Photinus pyralis genome working group"/>
            <person name="Fallon T.R."/>
            <person name="Sander Lower S.E."/>
            <person name="Weng J.-K."/>
        </authorList>
    </citation>
    <scope>NUCLEOTIDE SEQUENCE</scope>
    <source>
        <strain evidence="2">TRF0915ILg1</strain>
        <tissue evidence="2">Whole body</tissue>
    </source>
</reference>
<name>A0A8K0CUU0_IGNLU</name>
<dbReference type="EMBL" id="VTPC01046290">
    <property type="protein sequence ID" value="KAF2890797.1"/>
    <property type="molecule type" value="Genomic_DNA"/>
</dbReference>
<gene>
    <name evidence="2" type="ORF">ILUMI_15376</name>
</gene>
<sequence length="89" mass="10487">MQHIFCHVSFFRPIKNHWKQLLHEWKKSNPSPSSVKKSLCPRSLQKVFGVMLQLKEKSKIQISKRRIFEENEESSEAETNVSEESDEGE</sequence>